<evidence type="ECO:0000313" key="2">
    <source>
        <dbReference type="EMBL" id="SPD05932.1"/>
    </source>
</evidence>
<keyword evidence="1" id="KW-0472">Membrane</keyword>
<protein>
    <submittedName>
        <fullName evidence="2">Uncharacterized protein</fullName>
    </submittedName>
</protein>
<keyword evidence="1" id="KW-1133">Transmembrane helix</keyword>
<name>A0A2N9H1Q2_FAGSY</name>
<dbReference type="EMBL" id="OIVN01002724">
    <property type="protein sequence ID" value="SPD05932.1"/>
    <property type="molecule type" value="Genomic_DNA"/>
</dbReference>
<feature type="transmembrane region" description="Helical" evidence="1">
    <location>
        <begin position="20"/>
        <end position="36"/>
    </location>
</feature>
<reference evidence="2" key="1">
    <citation type="submission" date="2018-02" db="EMBL/GenBank/DDBJ databases">
        <authorList>
            <person name="Cohen D.B."/>
            <person name="Kent A.D."/>
        </authorList>
    </citation>
    <scope>NUCLEOTIDE SEQUENCE</scope>
</reference>
<organism evidence="2">
    <name type="scientific">Fagus sylvatica</name>
    <name type="common">Beechnut</name>
    <dbReference type="NCBI Taxonomy" id="28930"/>
    <lineage>
        <taxon>Eukaryota</taxon>
        <taxon>Viridiplantae</taxon>
        <taxon>Streptophyta</taxon>
        <taxon>Embryophyta</taxon>
        <taxon>Tracheophyta</taxon>
        <taxon>Spermatophyta</taxon>
        <taxon>Magnoliopsida</taxon>
        <taxon>eudicotyledons</taxon>
        <taxon>Gunneridae</taxon>
        <taxon>Pentapetalae</taxon>
        <taxon>rosids</taxon>
        <taxon>fabids</taxon>
        <taxon>Fagales</taxon>
        <taxon>Fagaceae</taxon>
        <taxon>Fagus</taxon>
    </lineage>
</organism>
<accession>A0A2N9H1Q2</accession>
<proteinExistence type="predicted"/>
<dbReference type="AlphaFoldDB" id="A0A2N9H1Q2"/>
<keyword evidence="1" id="KW-0812">Transmembrane</keyword>
<evidence type="ECO:0000256" key="1">
    <source>
        <dbReference type="SAM" id="Phobius"/>
    </source>
</evidence>
<sequence length="193" mass="20949">MCCSEAKRLGGRLYDCDGGFVLRGVVGGVGLCFAVWPMGRSLLRGVASGVGLLWVVVVAGLTEVGHDHLAVDFLDGVLESQQSSINVHECHKPILFAPPRDLVIDHIPILHWTIQREEKAEGCRVGGGAEFEHKELALCGVTVGDASDGVKDIDVVKDGDFEDLEELVFGEALEEFAGIFWGEFWDDDVWGII</sequence>
<gene>
    <name evidence="2" type="ORF">FSB_LOCUS33814</name>
</gene>